<reference evidence="1" key="1">
    <citation type="submission" date="2022-08" db="EMBL/GenBank/DDBJ databases">
        <authorList>
            <person name="Kallberg Y."/>
            <person name="Tangrot J."/>
            <person name="Rosling A."/>
        </authorList>
    </citation>
    <scope>NUCLEOTIDE SEQUENCE</scope>
    <source>
        <strain evidence="1">Wild A</strain>
    </source>
</reference>
<protein>
    <submittedName>
        <fullName evidence="1">8572_t:CDS:1</fullName>
    </submittedName>
</protein>
<dbReference type="Proteomes" id="UP001153678">
    <property type="component" value="Unassembled WGS sequence"/>
</dbReference>
<dbReference type="AlphaFoldDB" id="A0A9W4SZM2"/>
<evidence type="ECO:0000313" key="1">
    <source>
        <dbReference type="EMBL" id="CAI2187337.1"/>
    </source>
</evidence>
<keyword evidence="2" id="KW-1185">Reference proteome</keyword>
<dbReference type="EMBL" id="CAMKVN010004575">
    <property type="protein sequence ID" value="CAI2187337.1"/>
    <property type="molecule type" value="Genomic_DNA"/>
</dbReference>
<dbReference type="OrthoDB" id="2434832at2759"/>
<gene>
    <name evidence="1" type="ORF">FWILDA_LOCUS13029</name>
</gene>
<accession>A0A9W4SZM2</accession>
<sequence length="92" mass="10617">MNESETVSLVESIEIENIEYETEKEISQINNNSIIISCAIIDHIDGNIKKCGLTNKLRRLWQLIGIWKLDINIVIQAKKQLKILVYYDPNTS</sequence>
<organism evidence="1 2">
    <name type="scientific">Funneliformis geosporum</name>
    <dbReference type="NCBI Taxonomy" id="1117311"/>
    <lineage>
        <taxon>Eukaryota</taxon>
        <taxon>Fungi</taxon>
        <taxon>Fungi incertae sedis</taxon>
        <taxon>Mucoromycota</taxon>
        <taxon>Glomeromycotina</taxon>
        <taxon>Glomeromycetes</taxon>
        <taxon>Glomerales</taxon>
        <taxon>Glomeraceae</taxon>
        <taxon>Funneliformis</taxon>
    </lineage>
</organism>
<name>A0A9W4SZM2_9GLOM</name>
<comment type="caution">
    <text evidence="1">The sequence shown here is derived from an EMBL/GenBank/DDBJ whole genome shotgun (WGS) entry which is preliminary data.</text>
</comment>
<proteinExistence type="predicted"/>
<evidence type="ECO:0000313" key="2">
    <source>
        <dbReference type="Proteomes" id="UP001153678"/>
    </source>
</evidence>